<dbReference type="Proteomes" id="UP000298340">
    <property type="component" value="Unassembled WGS sequence"/>
</dbReference>
<dbReference type="Pfam" id="PF07733">
    <property type="entry name" value="DNA_pol3_alpha"/>
    <property type="match status" value="1"/>
</dbReference>
<dbReference type="GO" id="GO:0006260">
    <property type="term" value="P:DNA replication"/>
    <property type="evidence" value="ECO:0007669"/>
    <property type="project" value="InterPro"/>
</dbReference>
<evidence type="ECO:0000313" key="3">
    <source>
        <dbReference type="Proteomes" id="UP000298340"/>
    </source>
</evidence>
<evidence type="ECO:0000313" key="2">
    <source>
        <dbReference type="EMBL" id="TEB40588.1"/>
    </source>
</evidence>
<dbReference type="InterPro" id="IPR011708">
    <property type="entry name" value="DNA_pol3_alpha_NTPase_dom"/>
</dbReference>
<sequence>QKGMIKKYGPDNIIAKQRVDKELKVIEELEFSGYFLITWDIIRYSISMGFLHIGRGSGANSIIAYCLGITDICPIELDLYFERFLNVNRKSPPDFDIDWSW</sequence>
<feature type="non-terminal residue" evidence="2">
    <location>
        <position position="101"/>
    </location>
</feature>
<dbReference type="GO" id="GO:0008408">
    <property type="term" value="F:3'-5' exonuclease activity"/>
    <property type="evidence" value="ECO:0007669"/>
    <property type="project" value="InterPro"/>
</dbReference>
<dbReference type="AlphaFoldDB" id="A0A4Y7U3F5"/>
<name>A0A4Y7U3F5_9FLAO</name>
<gene>
    <name evidence="2" type="ORF">D0809_29850</name>
</gene>
<feature type="non-terminal residue" evidence="2">
    <location>
        <position position="1"/>
    </location>
</feature>
<accession>A0A4Y7U3F5</accession>
<reference evidence="2 3" key="1">
    <citation type="journal article" date="2018" name="Syst. Appl. Microbiol.">
        <title>Flavobacterium circumlabens sp. nov. and Flavobacterium cupreum sp. nov., two psychrotrophic species isolated from Antarctic environmental samples.</title>
        <authorList>
            <person name="Kralova S."/>
            <person name="Busse H.J."/>
            <person name="Svec P."/>
            <person name="Maslanova I."/>
            <person name="Stankova E."/>
            <person name="Bartak M."/>
            <person name="Sedlacek I."/>
        </authorList>
    </citation>
    <scope>NUCLEOTIDE SEQUENCE [LARGE SCALE GENOMIC DNA]</scope>
    <source>
        <strain evidence="2 3">CCM 8828</strain>
    </source>
</reference>
<protein>
    <recommendedName>
        <fullName evidence="1">Bacterial DNA polymerase III alpha subunit NTPase domain-containing protein</fullName>
    </recommendedName>
</protein>
<dbReference type="RefSeq" id="WP_134092585.1">
    <property type="nucleotide sequence ID" value="NZ_QWDN01001131.1"/>
</dbReference>
<dbReference type="InterPro" id="IPR004805">
    <property type="entry name" value="DnaE2/DnaE/PolC"/>
</dbReference>
<feature type="domain" description="Bacterial DNA polymerase III alpha subunit NTPase" evidence="1">
    <location>
        <begin position="13"/>
        <end position="99"/>
    </location>
</feature>
<organism evidence="2 3">
    <name type="scientific">Flavobacterium circumlabens</name>
    <dbReference type="NCBI Taxonomy" id="2133765"/>
    <lineage>
        <taxon>Bacteria</taxon>
        <taxon>Pseudomonadati</taxon>
        <taxon>Bacteroidota</taxon>
        <taxon>Flavobacteriia</taxon>
        <taxon>Flavobacteriales</taxon>
        <taxon>Flavobacteriaceae</taxon>
        <taxon>Flavobacterium</taxon>
    </lineage>
</organism>
<dbReference type="PANTHER" id="PTHR32294">
    <property type="entry name" value="DNA POLYMERASE III SUBUNIT ALPHA"/>
    <property type="match status" value="1"/>
</dbReference>
<comment type="caution">
    <text evidence="2">The sequence shown here is derived from an EMBL/GenBank/DDBJ whole genome shotgun (WGS) entry which is preliminary data.</text>
</comment>
<evidence type="ECO:0000259" key="1">
    <source>
        <dbReference type="Pfam" id="PF07733"/>
    </source>
</evidence>
<proteinExistence type="predicted"/>
<dbReference type="EMBL" id="QWDN01001131">
    <property type="protein sequence ID" value="TEB40588.1"/>
    <property type="molecule type" value="Genomic_DNA"/>
</dbReference>